<sequence length="346" mass="39225">MSKKQIYLFFLLSSILSAEVLSDNNNSYSPKDDAIQIAVEMGGKTNFWNPGINGNVMDYDTEGLYLGFAKLKLKLYNNDVFTLEKYDTFSNTDNQNDLLSSYKDDRKHESSIDGVRISVQLMKIVNFLFDKEWLTGLNYEFNTRNFLGDATLLQTSKYWYGRLDGGVDGEDYSRIEVGTNLAFKTKFTSHKLSYRFEDAINFTKGDFVSFGVFDEEWSRPTFVGDTLLGEEPLIFDANYYARGLSSSVGVKTDNYLVEGYVDYGLDSRMDIIQKGGNYSSLNKDVDMYRVGGRANYTFTDVYRTSFFTTDIIVGAEMQYNQLTQGGVNVLDAETLYGVNAGIEVSF</sequence>
<feature type="chain" id="PRO_5027565591" description="Porin" evidence="1">
    <location>
        <begin position="19"/>
        <end position="346"/>
    </location>
</feature>
<organism evidence="2">
    <name type="scientific">uncultured Sulfurovum sp</name>
    <dbReference type="NCBI Taxonomy" id="269237"/>
    <lineage>
        <taxon>Bacteria</taxon>
        <taxon>Pseudomonadati</taxon>
        <taxon>Campylobacterota</taxon>
        <taxon>Epsilonproteobacteria</taxon>
        <taxon>Campylobacterales</taxon>
        <taxon>Sulfurovaceae</taxon>
        <taxon>Sulfurovum</taxon>
        <taxon>environmental samples</taxon>
    </lineage>
</organism>
<dbReference type="EMBL" id="CACVAZ010000064">
    <property type="protein sequence ID" value="CAA6810509.1"/>
    <property type="molecule type" value="Genomic_DNA"/>
</dbReference>
<evidence type="ECO:0000256" key="1">
    <source>
        <dbReference type="SAM" id="SignalP"/>
    </source>
</evidence>
<name>A0A6S6SPX2_9BACT</name>
<accession>A0A6S6SPX2</accession>
<reference evidence="2" key="1">
    <citation type="submission" date="2020-01" db="EMBL/GenBank/DDBJ databases">
        <authorList>
            <person name="Meier V. D."/>
            <person name="Meier V D."/>
        </authorList>
    </citation>
    <scope>NUCLEOTIDE SEQUENCE</scope>
    <source>
        <strain evidence="2">HLG_WM_MAG_02</strain>
    </source>
</reference>
<protein>
    <recommendedName>
        <fullName evidence="3">Porin</fullName>
    </recommendedName>
</protein>
<dbReference type="AlphaFoldDB" id="A0A6S6SPX2"/>
<gene>
    <name evidence="2" type="ORF">HELGO_WM14924</name>
</gene>
<proteinExistence type="predicted"/>
<evidence type="ECO:0008006" key="3">
    <source>
        <dbReference type="Google" id="ProtNLM"/>
    </source>
</evidence>
<feature type="signal peptide" evidence="1">
    <location>
        <begin position="1"/>
        <end position="18"/>
    </location>
</feature>
<keyword evidence="1" id="KW-0732">Signal</keyword>
<evidence type="ECO:0000313" key="2">
    <source>
        <dbReference type="EMBL" id="CAA6810509.1"/>
    </source>
</evidence>